<dbReference type="InterPro" id="IPR003871">
    <property type="entry name" value="RFA1B/D_OB_1st"/>
</dbReference>
<proteinExistence type="predicted"/>
<dbReference type="GO" id="GO:0051321">
    <property type="term" value="P:meiotic cell cycle"/>
    <property type="evidence" value="ECO:0000318"/>
    <property type="project" value="GO_Central"/>
</dbReference>
<dbReference type="GO" id="GO:0006289">
    <property type="term" value="P:nucleotide-excision repair"/>
    <property type="evidence" value="ECO:0000318"/>
    <property type="project" value="GO_Central"/>
</dbReference>
<dbReference type="Pfam" id="PF02721">
    <property type="entry name" value="DUF223"/>
    <property type="match status" value="1"/>
</dbReference>
<keyword evidence="4" id="KW-1185">Reference proteome</keyword>
<feature type="region of interest" description="Disordered" evidence="1">
    <location>
        <begin position="164"/>
        <end position="201"/>
    </location>
</feature>
<dbReference type="InterPro" id="IPR012340">
    <property type="entry name" value="NA-bd_OB-fold"/>
</dbReference>
<dbReference type="CDD" id="cd04480">
    <property type="entry name" value="RPA1_DBD_A_like"/>
    <property type="match status" value="1"/>
</dbReference>
<accession>A0A3Q7JCC2</accession>
<dbReference type="InParanoid" id="A0A3Q7JCC2"/>
<dbReference type="GO" id="GO:0006260">
    <property type="term" value="P:DNA replication"/>
    <property type="evidence" value="ECO:0000318"/>
    <property type="project" value="GO_Central"/>
</dbReference>
<dbReference type="Gene3D" id="2.40.50.140">
    <property type="entry name" value="Nucleic acid-binding proteins"/>
    <property type="match status" value="1"/>
</dbReference>
<dbReference type="PANTHER" id="PTHR47165:SF4">
    <property type="entry name" value="OS03G0429900 PROTEIN"/>
    <property type="match status" value="1"/>
</dbReference>
<dbReference type="AlphaFoldDB" id="A0A3Q7JCC2"/>
<evidence type="ECO:0000259" key="2">
    <source>
        <dbReference type="Pfam" id="PF02721"/>
    </source>
</evidence>
<dbReference type="PANTHER" id="PTHR47165">
    <property type="entry name" value="OS03G0429900 PROTEIN"/>
    <property type="match status" value="1"/>
</dbReference>
<dbReference type="EnsemblPlants" id="Solyc10g054170.2.1">
    <property type="protein sequence ID" value="Solyc10g054170.2.1"/>
    <property type="gene ID" value="Solyc10g054170.2"/>
</dbReference>
<reference evidence="3" key="2">
    <citation type="submission" date="2019-01" db="UniProtKB">
        <authorList>
            <consortium name="EnsemblPlants"/>
        </authorList>
    </citation>
    <scope>IDENTIFICATION</scope>
    <source>
        <strain evidence="3">cv. Heinz 1706</strain>
    </source>
</reference>
<sequence length="201" mass="23165">MAYTLISYLDTSRDNWLIKVRVCRMWEFKNYKRSNEMISLDMILIDEKGTLVHAVIWRNQVNRFRANLCEGSVIIIRNFKEHVAGGSHNNDSEEYLDEVEDTSTGNTIVFARNQNNKPNCSQTFSTTNIKKRRNIIVQNNKHIAGLTKIESQLDIPYEEISEPYNIQPKSKGQGEMKDINAPNEWKSDGSKTSDFTGRRSG</sequence>
<dbReference type="GO" id="GO:0000724">
    <property type="term" value="P:double-strand break repair via homologous recombination"/>
    <property type="evidence" value="ECO:0000318"/>
    <property type="project" value="GO_Central"/>
</dbReference>
<evidence type="ECO:0000313" key="3">
    <source>
        <dbReference type="EnsemblPlants" id="Solyc10g054170.2.1"/>
    </source>
</evidence>
<dbReference type="SUPFAM" id="SSF50249">
    <property type="entry name" value="Nucleic acid-binding proteins"/>
    <property type="match status" value="1"/>
</dbReference>
<dbReference type="GO" id="GO:0007004">
    <property type="term" value="P:telomere maintenance via telomerase"/>
    <property type="evidence" value="ECO:0000318"/>
    <property type="project" value="GO_Central"/>
</dbReference>
<organism evidence="3">
    <name type="scientific">Solanum lycopersicum</name>
    <name type="common">Tomato</name>
    <name type="synonym">Lycopersicon esculentum</name>
    <dbReference type="NCBI Taxonomy" id="4081"/>
    <lineage>
        <taxon>Eukaryota</taxon>
        <taxon>Viridiplantae</taxon>
        <taxon>Streptophyta</taxon>
        <taxon>Embryophyta</taxon>
        <taxon>Tracheophyta</taxon>
        <taxon>Spermatophyta</taxon>
        <taxon>Magnoliopsida</taxon>
        <taxon>eudicotyledons</taxon>
        <taxon>Gunneridae</taxon>
        <taxon>Pentapetalae</taxon>
        <taxon>asterids</taxon>
        <taxon>lamiids</taxon>
        <taxon>Solanales</taxon>
        <taxon>Solanaceae</taxon>
        <taxon>Solanoideae</taxon>
        <taxon>Solaneae</taxon>
        <taxon>Solanum</taxon>
        <taxon>Solanum subgen. Lycopersicon</taxon>
    </lineage>
</organism>
<evidence type="ECO:0000313" key="4">
    <source>
        <dbReference type="Proteomes" id="UP000004994"/>
    </source>
</evidence>
<dbReference type="Gramene" id="Solyc10g054170.2.1">
    <property type="protein sequence ID" value="Solyc10g054170.2.1"/>
    <property type="gene ID" value="Solyc10g054170.2"/>
</dbReference>
<dbReference type="GO" id="GO:0005662">
    <property type="term" value="C:DNA replication factor A complex"/>
    <property type="evidence" value="ECO:0000318"/>
    <property type="project" value="GO_Central"/>
</dbReference>
<name>A0A3Q7JCC2_SOLLC</name>
<evidence type="ECO:0000256" key="1">
    <source>
        <dbReference type="SAM" id="MobiDB-lite"/>
    </source>
</evidence>
<dbReference type="GO" id="GO:0003684">
    <property type="term" value="F:damaged DNA binding"/>
    <property type="evidence" value="ECO:0000318"/>
    <property type="project" value="GO_Central"/>
</dbReference>
<feature type="domain" description="Replication protein A 70 kDa DNA-binding subunit B/D first OB fold" evidence="2">
    <location>
        <begin position="3"/>
        <end position="83"/>
    </location>
</feature>
<dbReference type="Proteomes" id="UP000004994">
    <property type="component" value="Chromosome 10"/>
</dbReference>
<protein>
    <recommendedName>
        <fullName evidence="2">Replication protein A 70 kDa DNA-binding subunit B/D first OB fold domain-containing protein</fullName>
    </recommendedName>
</protein>
<dbReference type="GO" id="GO:0043047">
    <property type="term" value="F:single-stranded telomeric DNA binding"/>
    <property type="evidence" value="ECO:0000318"/>
    <property type="project" value="GO_Central"/>
</dbReference>
<reference evidence="3" key="1">
    <citation type="journal article" date="2012" name="Nature">
        <title>The tomato genome sequence provides insights into fleshy fruit evolution.</title>
        <authorList>
            <consortium name="Tomato Genome Consortium"/>
        </authorList>
    </citation>
    <scope>NUCLEOTIDE SEQUENCE [LARGE SCALE GENOMIC DNA]</scope>
    <source>
        <strain evidence="3">cv. Heinz 1706</strain>
    </source>
</reference>